<protein>
    <submittedName>
        <fullName evidence="1">Wall-associated receptor kinase-like 2</fullName>
    </submittedName>
</protein>
<gene>
    <name evidence="1" type="ORF">LOK49_LG06G01979</name>
</gene>
<keyword evidence="2" id="KW-1185">Reference proteome</keyword>
<evidence type="ECO:0000313" key="2">
    <source>
        <dbReference type="Proteomes" id="UP001060215"/>
    </source>
</evidence>
<evidence type="ECO:0000313" key="1">
    <source>
        <dbReference type="EMBL" id="KAI8011993.1"/>
    </source>
</evidence>
<dbReference type="Proteomes" id="UP001060215">
    <property type="component" value="Chromosome 5"/>
</dbReference>
<dbReference type="EMBL" id="CM045762">
    <property type="protein sequence ID" value="KAI8011993.1"/>
    <property type="molecule type" value="Genomic_DNA"/>
</dbReference>
<proteinExistence type="predicted"/>
<comment type="caution">
    <text evidence="1">The sequence shown here is derived from an EMBL/GenBank/DDBJ whole genome shotgun (WGS) entry which is preliminary data.</text>
</comment>
<accession>A0ACC0HGE4</accession>
<sequence length="789" mass="88424">MKISTITHTLQHEEGDNINIYIRPSSYREDKRSMALIINHITSSSFTLLFLLMLLWLTNTSAYQYTKDGCQRVCGDVLIPFPFGIGGNCYLNEWYSIECSNSNRSSDYSIEGTPYLTNISLEVLDISLTGGYVLVNHSVISPNCSVINNGSSGMDLTDSPFQFPAYYNSFVAVGAGCDNQETMMLTDLLDKKKNMLITSCTLTCNSSTNNISFCTSPLISEQSLQGYKVNLTSRGNNNQSGGGGGGVVQTSCTYGFLLYNDTTYSMLQFDDGFLYKNFTYSTFNLTELSVGVQNKTITHVPVLLDWIVKTRDLNVPTPTSHDKYRYCFPSSNAVSSSKGRCEIVESWTCYCKFSSWGNPYLLDGCKVGCSKVPWLPWCNKTKIIITGVCAATGGLLFLLIAIWWLTKVIKKRNDMKRKEKFFKRNGGSLLQQEVSSSDGSVEKTKLFNSEELEKATDHYNENRILGQGGQGTVYKGMLSDGKIVAVKRSKVVDEGKVEQFINEVVILSQINHRNIVKLLGCCLETDVPLLVYEFIQNGTLFQHIHDPNEEFPLTWEMRFRIAIEVAGALSYLHYAASIPIYHRDIKSTNILLDEKYKAKVSDFGTSRSVAVDQTHLTTLVQGTFGYLDPEYFQSSQFTDKSDVYSFGVVIVELLTGQKPISSTRSQESRSLVMHFMESMEENHLLDILDPRILKEGRREEMIAVAHLARRCLNLNGKKRPTMKDVLVELEGIRMSQGGPTTHQHYEEVEYNTTDLTEAWDVASTSTGTFLDSGSGTTLSFDIQPLLHTK</sequence>
<reference evidence="1 2" key="1">
    <citation type="journal article" date="2022" name="Plant J.">
        <title>Chromosome-level genome of Camellia lanceoleosa provides a valuable resource for understanding genome evolution and self-incompatibility.</title>
        <authorList>
            <person name="Gong W."/>
            <person name="Xiao S."/>
            <person name="Wang L."/>
            <person name="Liao Z."/>
            <person name="Chang Y."/>
            <person name="Mo W."/>
            <person name="Hu G."/>
            <person name="Li W."/>
            <person name="Zhao G."/>
            <person name="Zhu H."/>
            <person name="Hu X."/>
            <person name="Ji K."/>
            <person name="Xiang X."/>
            <person name="Song Q."/>
            <person name="Yuan D."/>
            <person name="Jin S."/>
            <person name="Zhang L."/>
        </authorList>
    </citation>
    <scope>NUCLEOTIDE SEQUENCE [LARGE SCALE GENOMIC DNA]</scope>
    <source>
        <strain evidence="1">SQ_2022a</strain>
    </source>
</reference>
<organism evidence="1 2">
    <name type="scientific">Camellia lanceoleosa</name>
    <dbReference type="NCBI Taxonomy" id="1840588"/>
    <lineage>
        <taxon>Eukaryota</taxon>
        <taxon>Viridiplantae</taxon>
        <taxon>Streptophyta</taxon>
        <taxon>Embryophyta</taxon>
        <taxon>Tracheophyta</taxon>
        <taxon>Spermatophyta</taxon>
        <taxon>Magnoliopsida</taxon>
        <taxon>eudicotyledons</taxon>
        <taxon>Gunneridae</taxon>
        <taxon>Pentapetalae</taxon>
        <taxon>asterids</taxon>
        <taxon>Ericales</taxon>
        <taxon>Theaceae</taxon>
        <taxon>Camellia</taxon>
    </lineage>
</organism>
<name>A0ACC0HGE4_9ERIC</name>